<dbReference type="InterPro" id="IPR024041">
    <property type="entry name" value="NH4_transpt_AmtB-like_dom"/>
</dbReference>
<dbReference type="KEGG" id="mel:Metbo_0570"/>
<dbReference type="OrthoDB" id="10960at2157"/>
<evidence type="ECO:0000313" key="10">
    <source>
        <dbReference type="EMBL" id="ADZ08821.1"/>
    </source>
</evidence>
<dbReference type="HOGENOM" id="CLU_000445_33_0_2"/>
<gene>
    <name evidence="10" type="ordered locus">Metbo_0570</name>
</gene>
<dbReference type="eggNOG" id="arCOG04397">
    <property type="taxonomic scope" value="Archaea"/>
</dbReference>
<dbReference type="NCBIfam" id="TIGR00836">
    <property type="entry name" value="amt"/>
    <property type="match status" value="1"/>
</dbReference>
<evidence type="ECO:0000256" key="3">
    <source>
        <dbReference type="ARBA" id="ARBA00022448"/>
    </source>
</evidence>
<dbReference type="Pfam" id="PF00909">
    <property type="entry name" value="Ammonium_transp"/>
    <property type="match status" value="1"/>
</dbReference>
<dbReference type="GeneID" id="10277015"/>
<keyword evidence="4 8" id="KW-0812">Transmembrane</keyword>
<feature type="domain" description="Ammonium transporter AmtB-like" evidence="9">
    <location>
        <begin position="12"/>
        <end position="406"/>
    </location>
</feature>
<reference evidence="10 11" key="2">
    <citation type="journal article" date="2014" name="Int. J. Syst. Evol. Microbiol.">
        <title>Methanobacterium paludis sp. nov. and a novel strain of Methanobacterium lacus isolated from northern peatlands.</title>
        <authorList>
            <person name="Cadillo-Quiroz H."/>
            <person name="Brauer S.L."/>
            <person name="Goodson N."/>
            <person name="Yavitt J.B."/>
            <person name="Zinder S.H."/>
        </authorList>
    </citation>
    <scope>NUCLEOTIDE SEQUENCE [LARGE SCALE GENOMIC DNA]</scope>
    <source>
        <strain evidence="10 11">AL-21</strain>
    </source>
</reference>
<proteinExistence type="inferred from homology"/>
<accession>F0T9Z8</accession>
<evidence type="ECO:0000256" key="6">
    <source>
        <dbReference type="ARBA" id="ARBA00023136"/>
    </source>
</evidence>
<keyword evidence="3 8" id="KW-0813">Transport</keyword>
<keyword evidence="7 8" id="KW-0924">Ammonia transport</keyword>
<dbReference type="GO" id="GO:0005886">
    <property type="term" value="C:plasma membrane"/>
    <property type="evidence" value="ECO:0007669"/>
    <property type="project" value="UniProtKB-SubCell"/>
</dbReference>
<name>F0T9Z8_METLA</name>
<evidence type="ECO:0000256" key="5">
    <source>
        <dbReference type="ARBA" id="ARBA00022989"/>
    </source>
</evidence>
<reference evidence="11" key="1">
    <citation type="submission" date="2011-02" db="EMBL/GenBank/DDBJ databases">
        <title>Complete sequence of Methanobacterium sp. AL-21.</title>
        <authorList>
            <consortium name="US DOE Joint Genome Institute"/>
            <person name="Lucas S."/>
            <person name="Copeland A."/>
            <person name="Lapidus A."/>
            <person name="Cheng J.-F."/>
            <person name="Goodwin L."/>
            <person name="Pitluck S."/>
            <person name="Chertkov O."/>
            <person name="Detter J.C."/>
            <person name="Han C."/>
            <person name="Tapia R."/>
            <person name="Land M."/>
            <person name="Hauser L."/>
            <person name="Kyrpides N."/>
            <person name="Ivanova N."/>
            <person name="Mikhailova N."/>
            <person name="Pagani I."/>
            <person name="Cadillo-Quiroz H."/>
            <person name="Imachi H."/>
            <person name="Zinder S."/>
            <person name="Liu W."/>
            <person name="Woyke T."/>
        </authorList>
    </citation>
    <scope>NUCLEOTIDE SEQUENCE [LARGE SCALE GENOMIC DNA]</scope>
    <source>
        <strain evidence="11">AL-21</strain>
    </source>
</reference>
<feature type="transmembrane region" description="Helical" evidence="8">
    <location>
        <begin position="102"/>
        <end position="125"/>
    </location>
</feature>
<comment type="subcellular location">
    <subcellularLocation>
        <location evidence="8">Cell membrane</location>
        <topology evidence="8">Multi-pass membrane protein</topology>
    </subcellularLocation>
    <subcellularLocation>
        <location evidence="1">Membrane</location>
        <topology evidence="1">Multi-pass membrane protein</topology>
    </subcellularLocation>
</comment>
<evidence type="ECO:0000256" key="4">
    <source>
        <dbReference type="ARBA" id="ARBA00022692"/>
    </source>
</evidence>
<feature type="transmembrane region" description="Helical" evidence="8">
    <location>
        <begin position="260"/>
        <end position="280"/>
    </location>
</feature>
<keyword evidence="5 8" id="KW-1133">Transmembrane helix</keyword>
<comment type="similarity">
    <text evidence="2 8">Belongs to the ammonia transporter channel (TC 1.A.11.2) family.</text>
</comment>
<dbReference type="GO" id="GO:0008519">
    <property type="term" value="F:ammonium channel activity"/>
    <property type="evidence" value="ECO:0007669"/>
    <property type="project" value="InterPro"/>
</dbReference>
<evidence type="ECO:0000259" key="9">
    <source>
        <dbReference type="Pfam" id="PF00909"/>
    </source>
</evidence>
<feature type="transmembrane region" description="Helical" evidence="8">
    <location>
        <begin position="286"/>
        <end position="304"/>
    </location>
</feature>
<evidence type="ECO:0000256" key="8">
    <source>
        <dbReference type="RuleBase" id="RU362002"/>
    </source>
</evidence>
<protein>
    <recommendedName>
        <fullName evidence="8">Ammonium transporter</fullName>
    </recommendedName>
</protein>
<evidence type="ECO:0000256" key="2">
    <source>
        <dbReference type="ARBA" id="ARBA00005887"/>
    </source>
</evidence>
<dbReference type="InterPro" id="IPR029020">
    <property type="entry name" value="Ammonium/urea_transptr"/>
</dbReference>
<evidence type="ECO:0000256" key="7">
    <source>
        <dbReference type="ARBA" id="ARBA00023177"/>
    </source>
</evidence>
<dbReference type="Gene3D" id="1.10.3430.10">
    <property type="entry name" value="Ammonium transporter AmtB like domains"/>
    <property type="match status" value="1"/>
</dbReference>
<dbReference type="SUPFAM" id="SSF111352">
    <property type="entry name" value="Ammonium transporter"/>
    <property type="match status" value="1"/>
</dbReference>
<dbReference type="PANTHER" id="PTHR43029:SF10">
    <property type="entry name" value="AMMONIUM TRANSPORTER MEP2"/>
    <property type="match status" value="1"/>
</dbReference>
<organism evidence="10 11">
    <name type="scientific">Methanobacterium lacus (strain AL-21)</name>
    <dbReference type="NCBI Taxonomy" id="877455"/>
    <lineage>
        <taxon>Archaea</taxon>
        <taxon>Methanobacteriati</taxon>
        <taxon>Methanobacteriota</taxon>
        <taxon>Methanomada group</taxon>
        <taxon>Methanobacteria</taxon>
        <taxon>Methanobacteriales</taxon>
        <taxon>Methanobacteriaceae</taxon>
        <taxon>Methanobacterium</taxon>
    </lineage>
</organism>
<dbReference type="PROSITE" id="PS01219">
    <property type="entry name" value="AMMONIUM_TRANSP"/>
    <property type="match status" value="1"/>
</dbReference>
<dbReference type="STRING" id="877455.Metbo_0570"/>
<feature type="transmembrane region" description="Helical" evidence="8">
    <location>
        <begin position="316"/>
        <end position="338"/>
    </location>
</feature>
<dbReference type="RefSeq" id="WP_013644172.1">
    <property type="nucleotide sequence ID" value="NC_015216.1"/>
</dbReference>
<dbReference type="InterPro" id="IPR001905">
    <property type="entry name" value="Ammonium_transpt"/>
</dbReference>
<feature type="transmembrane region" description="Helical" evidence="8">
    <location>
        <begin position="132"/>
        <end position="154"/>
    </location>
</feature>
<feature type="transmembrane region" description="Helical" evidence="8">
    <location>
        <begin position="12"/>
        <end position="33"/>
    </location>
</feature>
<feature type="transmembrane region" description="Helical" evidence="8">
    <location>
        <begin position="200"/>
        <end position="217"/>
    </location>
</feature>
<feature type="transmembrane region" description="Helical" evidence="8">
    <location>
        <begin position="45"/>
        <end position="65"/>
    </location>
</feature>
<dbReference type="PANTHER" id="PTHR43029">
    <property type="entry name" value="AMMONIUM TRANSPORTER MEP2"/>
    <property type="match status" value="1"/>
</dbReference>
<dbReference type="Proteomes" id="UP000007490">
    <property type="component" value="Chromosome"/>
</dbReference>
<dbReference type="AlphaFoldDB" id="F0T9Z8"/>
<feature type="transmembrane region" description="Helical" evidence="8">
    <location>
        <begin position="358"/>
        <end position="379"/>
    </location>
</feature>
<keyword evidence="6 8" id="KW-0472">Membrane</keyword>
<sequence length="408" mass="42633">MVEAILNSGDTAWMLTSTALVMLMTLPGVALFYGGLTKKENVLNTIFLSFMAFSITSIIWVIYGYPLAFGTDVMGIIGSPANILMNGIDVNALAPLAPTIPLLVYVAFQMTFAAITVALVSGAIVERMKFSAWLAFVPLWITIVYLPISHWVWGGGWLSQLGVLDFAGGTVVHLNAGIAALALVLLLGKRKDIRLLPHNLGYSVIGAALLWFGWFGFNAGSALSAGGLAGSAFLATNTATAAALISWVMMDVIKTGKPTLLGAISGAIAGLVAITPAAGFVTMGGALVIGFLVSIFCYIAISTVKSKFGYDDALDVFGIHGVGGAWGALATGIFAAPFVNSLGTGALYGNPGQIVTQLIGIAVVGVYTLIMTLIIGVVIDKTIGLRVDLKEEVEGLDTHLHEESGYRI</sequence>
<dbReference type="InterPro" id="IPR018047">
    <property type="entry name" value="Ammonium_transpt_CS"/>
</dbReference>
<feature type="transmembrane region" description="Helical" evidence="8">
    <location>
        <begin position="166"/>
        <end position="188"/>
    </location>
</feature>
<evidence type="ECO:0000256" key="1">
    <source>
        <dbReference type="ARBA" id="ARBA00004141"/>
    </source>
</evidence>
<feature type="transmembrane region" description="Helical" evidence="8">
    <location>
        <begin position="223"/>
        <end position="248"/>
    </location>
</feature>
<evidence type="ECO:0000313" key="11">
    <source>
        <dbReference type="Proteomes" id="UP000007490"/>
    </source>
</evidence>
<dbReference type="EMBL" id="CP002551">
    <property type="protein sequence ID" value="ADZ08821.1"/>
    <property type="molecule type" value="Genomic_DNA"/>
</dbReference>
<keyword evidence="11" id="KW-1185">Reference proteome</keyword>